<keyword evidence="1" id="KW-0106">Calcium</keyword>
<name>A0A7R9ZVC0_9DINO</name>
<protein>
    <recommendedName>
        <fullName evidence="2">EF-hand domain-containing protein</fullName>
    </recommendedName>
</protein>
<dbReference type="InterPro" id="IPR011992">
    <property type="entry name" value="EF-hand-dom_pair"/>
</dbReference>
<reference evidence="3" key="1">
    <citation type="submission" date="2021-01" db="EMBL/GenBank/DDBJ databases">
        <authorList>
            <person name="Corre E."/>
            <person name="Pelletier E."/>
            <person name="Niang G."/>
            <person name="Scheremetjew M."/>
            <person name="Finn R."/>
            <person name="Kale V."/>
            <person name="Holt S."/>
            <person name="Cochrane G."/>
            <person name="Meng A."/>
            <person name="Brown T."/>
            <person name="Cohen L."/>
        </authorList>
    </citation>
    <scope>NUCLEOTIDE SEQUENCE</scope>
    <source>
        <strain evidence="3">Pbaha01</strain>
    </source>
</reference>
<dbReference type="GO" id="GO:0005509">
    <property type="term" value="F:calcium ion binding"/>
    <property type="evidence" value="ECO:0007669"/>
    <property type="project" value="InterPro"/>
</dbReference>
<dbReference type="PROSITE" id="PS00018">
    <property type="entry name" value="EF_HAND_1"/>
    <property type="match status" value="1"/>
</dbReference>
<dbReference type="SUPFAM" id="SSF47473">
    <property type="entry name" value="EF-hand"/>
    <property type="match status" value="2"/>
</dbReference>
<gene>
    <name evidence="3" type="ORF">PBAH0796_LOCUS732</name>
</gene>
<dbReference type="InterPro" id="IPR002048">
    <property type="entry name" value="EF_hand_dom"/>
</dbReference>
<dbReference type="AlphaFoldDB" id="A0A7R9ZVC0"/>
<evidence type="ECO:0000259" key="2">
    <source>
        <dbReference type="PROSITE" id="PS50222"/>
    </source>
</evidence>
<sequence length="441" mass="49236">MGSGASAGISAAAKAASDDELENLVGHFSVSERGKLAKALSEDPPSKPPSPGDELFKQVDLNSDGIIDAVEWKAARARHLVRSPEQKTPLDLLLDAFDVEGTGRLDSVQVAEAIDLFNGLDKREPLKPIDEDDTLQKPRVGKDGKVGRKAVGALLTLYSEGPPTRPMDQVVQVFQEMHSIKQFFLEWEASDMKLTPDAVNTVVSLFNKWADRAHPGNERGRMRMQFYDPQQYRPEIVLASFTNYLWQELKSMEELFTQPFESTLARLRESRNLAAFLARLAEEGLTRVPASCFGPVVAARDGKNWEGMETAEREGVEGRVAEQCGFQSDPKGRVDGKDLFTWIQDEVIQLPVEQITAMLPKLEEFRVAAAKEETVTRIHLSFEKWDTNSHGTIARKDLREVMSKIEGFTPEELDALMYGAKPDKQGRIDYAEFTKWVLAAP</sequence>
<accession>A0A7R9ZVC0</accession>
<feature type="domain" description="EF-hand" evidence="2">
    <location>
        <begin position="53"/>
        <end position="82"/>
    </location>
</feature>
<dbReference type="PROSITE" id="PS50222">
    <property type="entry name" value="EF_HAND_2"/>
    <property type="match status" value="1"/>
</dbReference>
<dbReference type="InterPro" id="IPR018247">
    <property type="entry name" value="EF_Hand_1_Ca_BS"/>
</dbReference>
<organism evidence="3">
    <name type="scientific">Pyrodinium bahamense</name>
    <dbReference type="NCBI Taxonomy" id="73915"/>
    <lineage>
        <taxon>Eukaryota</taxon>
        <taxon>Sar</taxon>
        <taxon>Alveolata</taxon>
        <taxon>Dinophyceae</taxon>
        <taxon>Gonyaulacales</taxon>
        <taxon>Pyrocystaceae</taxon>
        <taxon>Pyrodinium</taxon>
    </lineage>
</organism>
<dbReference type="CDD" id="cd00051">
    <property type="entry name" value="EFh"/>
    <property type="match status" value="1"/>
</dbReference>
<evidence type="ECO:0000256" key="1">
    <source>
        <dbReference type="ARBA" id="ARBA00022837"/>
    </source>
</evidence>
<dbReference type="Gene3D" id="1.10.238.10">
    <property type="entry name" value="EF-hand"/>
    <property type="match status" value="2"/>
</dbReference>
<proteinExistence type="predicted"/>
<evidence type="ECO:0000313" key="3">
    <source>
        <dbReference type="EMBL" id="CAD8344994.1"/>
    </source>
</evidence>
<dbReference type="EMBL" id="HBEG01001507">
    <property type="protein sequence ID" value="CAD8344994.1"/>
    <property type="molecule type" value="Transcribed_RNA"/>
</dbReference>